<keyword evidence="4" id="KW-0808">Transferase</keyword>
<feature type="domain" description="EF-hand" evidence="3">
    <location>
        <begin position="28"/>
        <end position="63"/>
    </location>
</feature>
<gene>
    <name evidence="4" type="ORF">GB2207_08046</name>
</gene>
<feature type="compositionally biased region" description="Basic and acidic residues" evidence="1">
    <location>
        <begin position="51"/>
        <end position="70"/>
    </location>
</feature>
<dbReference type="STRING" id="314287.GB2207_08046"/>
<feature type="region of interest" description="Disordered" evidence="1">
    <location>
        <begin position="22"/>
        <end position="104"/>
    </location>
</feature>
<evidence type="ECO:0000313" key="5">
    <source>
        <dbReference type="Proteomes" id="UP000005555"/>
    </source>
</evidence>
<keyword evidence="2" id="KW-0732">Signal</keyword>
<dbReference type="InterPro" id="IPR018247">
    <property type="entry name" value="EF_Hand_1_Ca_BS"/>
</dbReference>
<comment type="caution">
    <text evidence="4">The sequence shown here is derived from an EMBL/GenBank/DDBJ whole genome shotgun (WGS) entry which is preliminary data.</text>
</comment>
<feature type="signal peptide" evidence="2">
    <location>
        <begin position="1"/>
        <end position="19"/>
    </location>
</feature>
<dbReference type="PROSITE" id="PS00018">
    <property type="entry name" value="EF_HAND_1"/>
    <property type="match status" value="1"/>
</dbReference>
<dbReference type="PROSITE" id="PS50222">
    <property type="entry name" value="EF_HAND_2"/>
    <property type="match status" value="1"/>
</dbReference>
<dbReference type="GO" id="GO:0005509">
    <property type="term" value="F:calcium ion binding"/>
    <property type="evidence" value="ECO:0007669"/>
    <property type="project" value="InterPro"/>
</dbReference>
<reference evidence="4 5" key="1">
    <citation type="submission" date="2006-03" db="EMBL/GenBank/DDBJ databases">
        <authorList>
            <person name="Giovannoni S.J."/>
            <person name="Cho J.-C."/>
            <person name="Ferriera S."/>
            <person name="Johnson J."/>
            <person name="Kravitz S."/>
            <person name="Halpern A."/>
            <person name="Remington K."/>
            <person name="Beeson K."/>
            <person name="Tran B."/>
            <person name="Rogers Y.-H."/>
            <person name="Friedman R."/>
            <person name="Venter J.C."/>
        </authorList>
    </citation>
    <scope>NUCLEOTIDE SEQUENCE [LARGE SCALE GENOMIC DNA]</scope>
    <source>
        <strain evidence="4 5">HTCC2207</strain>
    </source>
</reference>
<name>Q1YVG4_9GAMM</name>
<dbReference type="SUPFAM" id="SSF47473">
    <property type="entry name" value="EF-hand"/>
    <property type="match status" value="1"/>
</dbReference>
<proteinExistence type="predicted"/>
<dbReference type="EC" id="2.3.1.86" evidence="4"/>
<dbReference type="GO" id="GO:0004321">
    <property type="term" value="F:fatty-acyl-CoA synthase activity"/>
    <property type="evidence" value="ECO:0007669"/>
    <property type="project" value="UniProtKB-EC"/>
</dbReference>
<dbReference type="OrthoDB" id="5703633at2"/>
<dbReference type="InterPro" id="IPR002048">
    <property type="entry name" value="EF_hand_dom"/>
</dbReference>
<sequence length="104" mass="12039">MRNVLIFTLLAVFSLVTLAEHHKGDHDGKARHHKGMLKQVDQDGDGVVSTQEHEQALEKMADKRRERFSKMDSNGDGSLTKEEIRAAKQERREIMKEKRQQQEN</sequence>
<feature type="chain" id="PRO_5004198265" evidence="2">
    <location>
        <begin position="20"/>
        <end position="104"/>
    </location>
</feature>
<protein>
    <submittedName>
        <fullName evidence="4">Acyl-CoA synthase</fullName>
        <ecNumber evidence="4">2.3.1.86</ecNumber>
    </submittedName>
</protein>
<evidence type="ECO:0000256" key="2">
    <source>
        <dbReference type="SAM" id="SignalP"/>
    </source>
</evidence>
<evidence type="ECO:0000313" key="4">
    <source>
        <dbReference type="EMBL" id="EAS47744.1"/>
    </source>
</evidence>
<dbReference type="InterPro" id="IPR011992">
    <property type="entry name" value="EF-hand-dom_pair"/>
</dbReference>
<keyword evidence="4" id="KW-0012">Acyltransferase</keyword>
<dbReference type="SMART" id="SM00054">
    <property type="entry name" value="EFh"/>
    <property type="match status" value="2"/>
</dbReference>
<evidence type="ECO:0000259" key="3">
    <source>
        <dbReference type="PROSITE" id="PS50222"/>
    </source>
</evidence>
<feature type="compositionally biased region" description="Basic and acidic residues" evidence="1">
    <location>
        <begin position="79"/>
        <end position="104"/>
    </location>
</feature>
<evidence type="ECO:0000256" key="1">
    <source>
        <dbReference type="SAM" id="MobiDB-lite"/>
    </source>
</evidence>
<dbReference type="Pfam" id="PF13202">
    <property type="entry name" value="EF-hand_5"/>
    <property type="match status" value="2"/>
</dbReference>
<organism evidence="4 5">
    <name type="scientific">gamma proteobacterium HTCC2207</name>
    <dbReference type="NCBI Taxonomy" id="314287"/>
    <lineage>
        <taxon>Bacteria</taxon>
        <taxon>Pseudomonadati</taxon>
        <taxon>Pseudomonadota</taxon>
        <taxon>Gammaproteobacteria</taxon>
        <taxon>Cellvibrionales</taxon>
        <taxon>Porticoccaceae</taxon>
        <taxon>SAR92 clade</taxon>
    </lineage>
</organism>
<dbReference type="AlphaFoldDB" id="Q1YVG4"/>
<accession>Q1YVG4</accession>
<dbReference type="HOGENOM" id="CLU_2246082_0_0_6"/>
<dbReference type="Proteomes" id="UP000005555">
    <property type="component" value="Unassembled WGS sequence"/>
</dbReference>
<keyword evidence="5" id="KW-1185">Reference proteome</keyword>
<dbReference type="EMBL" id="AAPI01000001">
    <property type="protein sequence ID" value="EAS47744.1"/>
    <property type="molecule type" value="Genomic_DNA"/>
</dbReference>
<dbReference type="Gene3D" id="1.10.238.10">
    <property type="entry name" value="EF-hand"/>
    <property type="match status" value="1"/>
</dbReference>